<dbReference type="SUPFAM" id="SSF52540">
    <property type="entry name" value="P-loop containing nucleoside triphosphate hydrolases"/>
    <property type="match status" value="1"/>
</dbReference>
<accession>A0A853ELQ5</accession>
<feature type="non-terminal residue" evidence="1">
    <location>
        <position position="689"/>
    </location>
</feature>
<dbReference type="Pfam" id="PF13424">
    <property type="entry name" value="TPR_12"/>
    <property type="match status" value="2"/>
</dbReference>
<dbReference type="SUPFAM" id="SSF46785">
    <property type="entry name" value="Winged helix' DNA-binding domain"/>
    <property type="match status" value="1"/>
</dbReference>
<dbReference type="EMBL" id="JACBXV010000057">
    <property type="protein sequence ID" value="NYS69011.1"/>
    <property type="molecule type" value="Genomic_DNA"/>
</dbReference>
<evidence type="ECO:0000313" key="2">
    <source>
        <dbReference type="Proteomes" id="UP000572528"/>
    </source>
</evidence>
<name>A0A853ELQ5_9ACTO</name>
<proteinExistence type="predicted"/>
<dbReference type="SUPFAM" id="SSF48452">
    <property type="entry name" value="TPR-like"/>
    <property type="match status" value="3"/>
</dbReference>
<sequence>MLRELVEHEDLGALSEEEAVARLRGIMAEGPVLVLMENVDQVLESIGELGQQRFRHFLQTQSALLVIGSTTRLDHNLVSQDLPLFGYFDTMRLDPFTPEQAIAMLTALAGAQDNESLLKELKTPAALAKIRTIAHLAGGQPRLWALLGDALTVEQLNHLVDLLLGRFDDLTPYYQERLARLSPQHRLIVSELASADRPLPVKEIARRTQIDQRTVARAVIDLDDRGWLRPADTVFADLLDGRRTYYELAEPLARLAFQIKESRGEPLRLVVDFLTGWYDLPELGAAGQEGSAAPYCEMAMSILSGDETIGLTKHLTSLPVTRKPSLAFLGQVEDALAAAQQGDAGPVMDLSSTVRQALEHRAGPQRRLAPIRLDLLELACREMGEVPHEPESGQWVKRAERLDAEEAVLESRLMLVRWLASAWRMEEAEAVLATVGVTVPGEMDDPAVLDARMDLAYAYLAVGRLGEAVTLFEQVLADRVRVLGPDHPSTLVSRNNLAGAYVPVGDLKRAVPLYEQTLADRERVLGADHPDTLVSRNNLAGAYESVGDLGRAIPLYEQTLADCERVLGADHPDTLVSRNNLAGAYRSVGDLGRAVPLYEQTLADRQRVLGADHPSTLVSRNNLAYAYRSVGDLGRAIPLYEQTLADHERVLGADHPSTLVSRNNLAYAYRSVGDLGRAIPLYEQTLADH</sequence>
<dbReference type="Gene3D" id="1.10.10.10">
    <property type="entry name" value="Winged helix-like DNA-binding domain superfamily/Winged helix DNA-binding domain"/>
    <property type="match status" value="1"/>
</dbReference>
<dbReference type="InterPro" id="IPR036388">
    <property type="entry name" value="WH-like_DNA-bd_sf"/>
</dbReference>
<dbReference type="InterPro" id="IPR011990">
    <property type="entry name" value="TPR-like_helical_dom_sf"/>
</dbReference>
<dbReference type="InterPro" id="IPR027417">
    <property type="entry name" value="P-loop_NTPase"/>
</dbReference>
<dbReference type="PANTHER" id="PTHR46082">
    <property type="entry name" value="ATP/GTP-BINDING PROTEIN-RELATED"/>
    <property type="match status" value="1"/>
</dbReference>
<organism evidence="1 2">
    <name type="scientific">Actinomyces bowdenii</name>
    <dbReference type="NCBI Taxonomy" id="131109"/>
    <lineage>
        <taxon>Bacteria</taxon>
        <taxon>Bacillati</taxon>
        <taxon>Actinomycetota</taxon>
        <taxon>Actinomycetes</taxon>
        <taxon>Actinomycetales</taxon>
        <taxon>Actinomycetaceae</taxon>
        <taxon>Actinomyces</taxon>
    </lineage>
</organism>
<dbReference type="Gene3D" id="1.25.40.10">
    <property type="entry name" value="Tetratricopeptide repeat domain"/>
    <property type="match status" value="2"/>
</dbReference>
<dbReference type="PRINTS" id="PR00381">
    <property type="entry name" value="KINESINLIGHT"/>
</dbReference>
<gene>
    <name evidence="1" type="ORF">HZZ05_05680</name>
</gene>
<dbReference type="AlphaFoldDB" id="A0A853ELQ5"/>
<reference evidence="1 2" key="1">
    <citation type="submission" date="2020-07" db="EMBL/GenBank/DDBJ databases">
        <title>MOT database genomes.</title>
        <authorList>
            <person name="Joseph S."/>
            <person name="Aduse-Opoku J."/>
            <person name="Hashim A."/>
            <person name="Wade W."/>
            <person name="Curtis M."/>
        </authorList>
    </citation>
    <scope>NUCLEOTIDE SEQUENCE [LARGE SCALE GENOMIC DNA]</scope>
    <source>
        <strain evidence="1 2">WMus004</strain>
    </source>
</reference>
<evidence type="ECO:0000313" key="1">
    <source>
        <dbReference type="EMBL" id="NYS69011.1"/>
    </source>
</evidence>
<dbReference type="Proteomes" id="UP000572528">
    <property type="component" value="Unassembled WGS sequence"/>
</dbReference>
<comment type="caution">
    <text evidence="1">The sequence shown here is derived from an EMBL/GenBank/DDBJ whole genome shotgun (WGS) entry which is preliminary data.</text>
</comment>
<dbReference type="Pfam" id="PF13374">
    <property type="entry name" value="TPR_10"/>
    <property type="match status" value="2"/>
</dbReference>
<dbReference type="InterPro" id="IPR053137">
    <property type="entry name" value="NLR-like"/>
</dbReference>
<dbReference type="InterPro" id="IPR036390">
    <property type="entry name" value="WH_DNA-bd_sf"/>
</dbReference>
<protein>
    <submittedName>
        <fullName evidence="1">Tetratricopeptide repeat protein</fullName>
    </submittedName>
</protein>
<dbReference type="PANTHER" id="PTHR46082:SF6">
    <property type="entry name" value="AAA+ ATPASE DOMAIN-CONTAINING PROTEIN-RELATED"/>
    <property type="match status" value="1"/>
</dbReference>